<gene>
    <name evidence="1" type="ORF">SAMN05216361_1861</name>
</gene>
<organism evidence="1 2">
    <name type="scientific">Marisediminitalea aggregata</name>
    <dbReference type="NCBI Taxonomy" id="634436"/>
    <lineage>
        <taxon>Bacteria</taxon>
        <taxon>Pseudomonadati</taxon>
        <taxon>Pseudomonadota</taxon>
        <taxon>Gammaproteobacteria</taxon>
        <taxon>Alteromonadales</taxon>
        <taxon>Alteromonadaceae</taxon>
        <taxon>Marisediminitalea</taxon>
    </lineage>
</organism>
<dbReference type="RefSeq" id="WP_073321402.1">
    <property type="nucleotide sequence ID" value="NZ_FQWD01000003.1"/>
</dbReference>
<dbReference type="STRING" id="634436.SAMN05216361_1861"/>
<keyword evidence="2" id="KW-1185">Reference proteome</keyword>
<dbReference type="Proteomes" id="UP000184520">
    <property type="component" value="Unassembled WGS sequence"/>
</dbReference>
<protein>
    <recommendedName>
        <fullName evidence="3">IgA Peptidase M64</fullName>
    </recommendedName>
</protein>
<sequence>MFRATCLVVFTSLTIAADTGQLNTQLLSNAQHAEEPASLLWIASEQGSQQAQQQLHDFAEQKQDGYWLEKLIGLGYAPAALTLSRIEDNPRISQRLVRLAARGGVAQAQYEFALSRDDYSHRASWLTAAAEQGLFEAQTALADWYLLYQQPELAEPWLAQTADTDPQSAFQLAYLRWQHGEKEEAKALFEFAAEHEHEEAAEVLSVLNRYQPVSVSALRNQLASSLPDNWLTAQCRQRMQPLATGLAEMVQADRIFRQFKRDRRLQSLSLCVATPQWLADNTMRCDANWRGQGRLGCDIRPLAETVEANNITHLMVLAQSGKANVNNGVMYLDVGDTYSVFVHELAHFVGFVDEYPLTAGLAREYCSRKTAPNLVFLGEITYAPLDNIAQWQAIEFPVRLYPARTCHNIRQPSYKPSERMTFLENHDAKYIPPLYLSIWQQRLNDPGVQRTVSMNLFQTFQRAKQTEQAAFWLERVRQEKAAFLPLPAEPAPDETLIDPDLTP</sequence>
<evidence type="ECO:0008006" key="3">
    <source>
        <dbReference type="Google" id="ProtNLM"/>
    </source>
</evidence>
<dbReference type="InterPro" id="IPR011990">
    <property type="entry name" value="TPR-like_helical_dom_sf"/>
</dbReference>
<evidence type="ECO:0000313" key="1">
    <source>
        <dbReference type="EMBL" id="SHG33301.1"/>
    </source>
</evidence>
<dbReference type="AlphaFoldDB" id="A0A1M5IYF8"/>
<dbReference type="OrthoDB" id="6313889at2"/>
<name>A0A1M5IYF8_9ALTE</name>
<dbReference type="Gene3D" id="1.25.40.10">
    <property type="entry name" value="Tetratricopeptide repeat domain"/>
    <property type="match status" value="1"/>
</dbReference>
<accession>A0A1M5IYF8</accession>
<dbReference type="SUPFAM" id="SSF81901">
    <property type="entry name" value="HCP-like"/>
    <property type="match status" value="1"/>
</dbReference>
<reference evidence="2" key="1">
    <citation type="submission" date="2016-11" db="EMBL/GenBank/DDBJ databases">
        <authorList>
            <person name="Varghese N."/>
            <person name="Submissions S."/>
        </authorList>
    </citation>
    <scope>NUCLEOTIDE SEQUENCE [LARGE SCALE GENOMIC DNA]</scope>
    <source>
        <strain evidence="2">CGMCC 1.8995</strain>
    </source>
</reference>
<dbReference type="EMBL" id="FQWD01000003">
    <property type="protein sequence ID" value="SHG33301.1"/>
    <property type="molecule type" value="Genomic_DNA"/>
</dbReference>
<proteinExistence type="predicted"/>
<evidence type="ECO:0000313" key="2">
    <source>
        <dbReference type="Proteomes" id="UP000184520"/>
    </source>
</evidence>